<evidence type="ECO:0000313" key="1">
    <source>
        <dbReference type="EMBL" id="KAF9645940.1"/>
    </source>
</evidence>
<name>A0ACB6Z8B4_THEGA</name>
<keyword evidence="2" id="KW-1185">Reference proteome</keyword>
<protein>
    <submittedName>
        <fullName evidence="1">Uncharacterized protein</fullName>
    </submittedName>
</protein>
<dbReference type="EMBL" id="MU118072">
    <property type="protein sequence ID" value="KAF9645940.1"/>
    <property type="molecule type" value="Genomic_DNA"/>
</dbReference>
<dbReference type="Proteomes" id="UP000886501">
    <property type="component" value="Unassembled WGS sequence"/>
</dbReference>
<comment type="caution">
    <text evidence="1">The sequence shown here is derived from an EMBL/GenBank/DDBJ whole genome shotgun (WGS) entry which is preliminary data.</text>
</comment>
<reference evidence="1" key="1">
    <citation type="submission" date="2019-10" db="EMBL/GenBank/DDBJ databases">
        <authorList>
            <consortium name="DOE Joint Genome Institute"/>
            <person name="Kuo A."/>
            <person name="Miyauchi S."/>
            <person name="Kiss E."/>
            <person name="Drula E."/>
            <person name="Kohler A."/>
            <person name="Sanchez-Garcia M."/>
            <person name="Andreopoulos B."/>
            <person name="Barry K.W."/>
            <person name="Bonito G."/>
            <person name="Buee M."/>
            <person name="Carver A."/>
            <person name="Chen C."/>
            <person name="Cichocki N."/>
            <person name="Clum A."/>
            <person name="Culley D."/>
            <person name="Crous P.W."/>
            <person name="Fauchery L."/>
            <person name="Girlanda M."/>
            <person name="Hayes R."/>
            <person name="Keri Z."/>
            <person name="Labutti K."/>
            <person name="Lipzen A."/>
            <person name="Lombard V."/>
            <person name="Magnuson J."/>
            <person name="Maillard F."/>
            <person name="Morin E."/>
            <person name="Murat C."/>
            <person name="Nolan M."/>
            <person name="Ohm R."/>
            <person name="Pangilinan J."/>
            <person name="Pereira M."/>
            <person name="Perotto S."/>
            <person name="Peter M."/>
            <person name="Riley R."/>
            <person name="Sitrit Y."/>
            <person name="Stielow B."/>
            <person name="Szollosi G."/>
            <person name="Zifcakova L."/>
            <person name="Stursova M."/>
            <person name="Spatafora J.W."/>
            <person name="Tedersoo L."/>
            <person name="Vaario L.-M."/>
            <person name="Yamada A."/>
            <person name="Yan M."/>
            <person name="Wang P."/>
            <person name="Xu J."/>
            <person name="Bruns T."/>
            <person name="Baldrian P."/>
            <person name="Vilgalys R."/>
            <person name="Henrissat B."/>
            <person name="Grigoriev I.V."/>
            <person name="Hibbett D."/>
            <person name="Nagy L.G."/>
            <person name="Martin F.M."/>
        </authorList>
    </citation>
    <scope>NUCLEOTIDE SEQUENCE</scope>
    <source>
        <strain evidence="1">P2</strain>
    </source>
</reference>
<organism evidence="1 2">
    <name type="scientific">Thelephora ganbajun</name>
    <name type="common">Ganba fungus</name>
    <dbReference type="NCBI Taxonomy" id="370292"/>
    <lineage>
        <taxon>Eukaryota</taxon>
        <taxon>Fungi</taxon>
        <taxon>Dikarya</taxon>
        <taxon>Basidiomycota</taxon>
        <taxon>Agaricomycotina</taxon>
        <taxon>Agaricomycetes</taxon>
        <taxon>Thelephorales</taxon>
        <taxon>Thelephoraceae</taxon>
        <taxon>Thelephora</taxon>
    </lineage>
</organism>
<gene>
    <name evidence="1" type="ORF">BDM02DRAFT_380982</name>
</gene>
<sequence length="126" mass="13923">MSSGGVTNPHTPRRPTDRDCQTTQADRNAPCSADHQGRITKLAIPPLAEPEKSRRSRKRRETKRFVPASRKSKSPMWPDRFAVLLRTKNQELCGFLQPFGPDATPGVDVGTLEEALRTLGLESGSV</sequence>
<reference evidence="1" key="2">
    <citation type="journal article" date="2020" name="Nat. Commun.">
        <title>Large-scale genome sequencing of mycorrhizal fungi provides insights into the early evolution of symbiotic traits.</title>
        <authorList>
            <person name="Miyauchi S."/>
            <person name="Kiss E."/>
            <person name="Kuo A."/>
            <person name="Drula E."/>
            <person name="Kohler A."/>
            <person name="Sanchez-Garcia M."/>
            <person name="Morin E."/>
            <person name="Andreopoulos B."/>
            <person name="Barry K.W."/>
            <person name="Bonito G."/>
            <person name="Buee M."/>
            <person name="Carver A."/>
            <person name="Chen C."/>
            <person name="Cichocki N."/>
            <person name="Clum A."/>
            <person name="Culley D."/>
            <person name="Crous P.W."/>
            <person name="Fauchery L."/>
            <person name="Girlanda M."/>
            <person name="Hayes R.D."/>
            <person name="Keri Z."/>
            <person name="LaButti K."/>
            <person name="Lipzen A."/>
            <person name="Lombard V."/>
            <person name="Magnuson J."/>
            <person name="Maillard F."/>
            <person name="Murat C."/>
            <person name="Nolan M."/>
            <person name="Ohm R.A."/>
            <person name="Pangilinan J."/>
            <person name="Pereira M.F."/>
            <person name="Perotto S."/>
            <person name="Peter M."/>
            <person name="Pfister S."/>
            <person name="Riley R."/>
            <person name="Sitrit Y."/>
            <person name="Stielow J.B."/>
            <person name="Szollosi G."/>
            <person name="Zifcakova L."/>
            <person name="Stursova M."/>
            <person name="Spatafora J.W."/>
            <person name="Tedersoo L."/>
            <person name="Vaario L.M."/>
            <person name="Yamada A."/>
            <person name="Yan M."/>
            <person name="Wang P."/>
            <person name="Xu J."/>
            <person name="Bruns T."/>
            <person name="Baldrian P."/>
            <person name="Vilgalys R."/>
            <person name="Dunand C."/>
            <person name="Henrissat B."/>
            <person name="Grigoriev I.V."/>
            <person name="Hibbett D."/>
            <person name="Nagy L.G."/>
            <person name="Martin F.M."/>
        </authorList>
    </citation>
    <scope>NUCLEOTIDE SEQUENCE</scope>
    <source>
        <strain evidence="1">P2</strain>
    </source>
</reference>
<accession>A0ACB6Z8B4</accession>
<evidence type="ECO:0000313" key="2">
    <source>
        <dbReference type="Proteomes" id="UP000886501"/>
    </source>
</evidence>
<proteinExistence type="predicted"/>